<feature type="compositionally biased region" description="Pro residues" evidence="1">
    <location>
        <begin position="1"/>
        <end position="10"/>
    </location>
</feature>
<sequence length="754" mass="82584">MSETPPPPRHPPPDESPIQSPRTVTFQLNNSTSFFDEFAITQETFRQEIEGFKSGDVSTPTFSTTCQFRFDSPGISLTPAEREKEHFDLIGDDRESRMIIEEVVSSAAAAKIASTSNNSLDSLSECGQAHSTQPPIINHNNNNNDRSQSLGDLLIASQQQQLEESNRNGSFDTLMSKGLSDSGIGAFPRDDNLSPSTNTGIMDYISSPDSISSMSFGYFDPSSFSNENANPLDGCNSRTSHYDERKPQPELAAISEESEHETTSNYHYPAPTTTSNYHSASVDKDRDIIEHSYPMTHCSSAPTNTAFSSPTSSSADKQQSYFNNNIAHRRVVSDEVTDTTTLKRSKEMENVDKIGSYEYEVKANQNLKKKGRCKSLMFIVQGSGDELTSEDENQIEEGENEEEEDDIDGGGRIGNVADTRDNDLLIYNRNIESSPRRNLYEKNPSMPCSNEPPPVRLSRKVSASSTRSTPIKTATDQSWKDKMPPFSMSGHNMYSPQSLPSRDAIPRSPFDGSGTFTSRLPYTPLPNLIIDDIDTCSDGKLIMSELSDDLPPLSSIYRPRTPSLSSTATDCMNRSPEPNNNLNEGSPSSQTSFVRRGLRKIMKRSSASAGALIDMDGPRGVGIINQPGSTNSLKRRASAASSSLIASASAHLKPRAKSLKKQRLGKPNKKEKSGSDTFTFNFFRRKQQAARPNLTDIISDLDQRSTSTRNLTATTPTDLRAAGNLAASNRRSTSASILPMSDGGTGFDANSFDG</sequence>
<reference evidence="2" key="1">
    <citation type="submission" date="2022-11" db="EMBL/GenBank/DDBJ databases">
        <authorList>
            <person name="Kikuchi T."/>
        </authorList>
    </citation>
    <scope>NUCLEOTIDE SEQUENCE</scope>
    <source>
        <strain evidence="2">PS1010</strain>
    </source>
</reference>
<name>A0A9P1I3A5_9PELO</name>
<feature type="compositionally biased region" description="Polar residues" evidence="1">
    <location>
        <begin position="297"/>
        <end position="317"/>
    </location>
</feature>
<evidence type="ECO:0000313" key="3">
    <source>
        <dbReference type="Proteomes" id="UP001152747"/>
    </source>
</evidence>
<keyword evidence="3" id="KW-1185">Reference proteome</keyword>
<dbReference type="OrthoDB" id="5865935at2759"/>
<feature type="compositionally biased region" description="Polar residues" evidence="1">
    <location>
        <begin position="461"/>
        <end position="477"/>
    </location>
</feature>
<dbReference type="AlphaFoldDB" id="A0A9P1I3A5"/>
<feature type="region of interest" description="Disordered" evidence="1">
    <location>
        <begin position="254"/>
        <end position="279"/>
    </location>
</feature>
<evidence type="ECO:0000313" key="2">
    <source>
        <dbReference type="EMBL" id="CAI5437548.1"/>
    </source>
</evidence>
<feature type="compositionally biased region" description="Polar residues" evidence="1">
    <location>
        <begin position="726"/>
        <end position="736"/>
    </location>
</feature>
<dbReference type="Proteomes" id="UP001152747">
    <property type="component" value="Unassembled WGS sequence"/>
</dbReference>
<accession>A0A9P1I3A5</accession>
<feature type="region of interest" description="Disordered" evidence="1">
    <location>
        <begin position="295"/>
        <end position="317"/>
    </location>
</feature>
<feature type="region of interest" description="Disordered" evidence="1">
    <location>
        <begin position="436"/>
        <end position="481"/>
    </location>
</feature>
<feature type="region of interest" description="Disordered" evidence="1">
    <location>
        <begin position="725"/>
        <end position="754"/>
    </location>
</feature>
<gene>
    <name evidence="2" type="ORF">CAMP_LOCUS185</name>
</gene>
<proteinExistence type="predicted"/>
<feature type="region of interest" description="Disordered" evidence="1">
    <location>
        <begin position="120"/>
        <end position="148"/>
    </location>
</feature>
<feature type="compositionally biased region" description="Polar residues" evidence="1">
    <location>
        <begin position="263"/>
        <end position="279"/>
    </location>
</feature>
<comment type="caution">
    <text evidence="2">The sequence shown here is derived from an EMBL/GenBank/DDBJ whole genome shotgun (WGS) entry which is preliminary data.</text>
</comment>
<feature type="compositionally biased region" description="Polar residues" evidence="1">
    <location>
        <begin position="562"/>
        <end position="593"/>
    </location>
</feature>
<feature type="region of interest" description="Disordered" evidence="1">
    <location>
        <begin position="560"/>
        <end position="594"/>
    </location>
</feature>
<organism evidence="2 3">
    <name type="scientific">Caenorhabditis angaria</name>
    <dbReference type="NCBI Taxonomy" id="860376"/>
    <lineage>
        <taxon>Eukaryota</taxon>
        <taxon>Metazoa</taxon>
        <taxon>Ecdysozoa</taxon>
        <taxon>Nematoda</taxon>
        <taxon>Chromadorea</taxon>
        <taxon>Rhabditida</taxon>
        <taxon>Rhabditina</taxon>
        <taxon>Rhabditomorpha</taxon>
        <taxon>Rhabditoidea</taxon>
        <taxon>Rhabditidae</taxon>
        <taxon>Peloderinae</taxon>
        <taxon>Caenorhabditis</taxon>
    </lineage>
</organism>
<feature type="compositionally biased region" description="Acidic residues" evidence="1">
    <location>
        <begin position="387"/>
        <end position="408"/>
    </location>
</feature>
<feature type="region of interest" description="Disordered" evidence="1">
    <location>
        <begin position="384"/>
        <end position="416"/>
    </location>
</feature>
<protein>
    <submittedName>
        <fullName evidence="2">Uncharacterized protein</fullName>
    </submittedName>
</protein>
<feature type="region of interest" description="Disordered" evidence="1">
    <location>
        <begin position="1"/>
        <end position="21"/>
    </location>
</feature>
<feature type="region of interest" description="Disordered" evidence="1">
    <location>
        <begin position="651"/>
        <end position="677"/>
    </location>
</feature>
<evidence type="ECO:0000256" key="1">
    <source>
        <dbReference type="SAM" id="MobiDB-lite"/>
    </source>
</evidence>
<dbReference type="EMBL" id="CANHGI010000001">
    <property type="protein sequence ID" value="CAI5437548.1"/>
    <property type="molecule type" value="Genomic_DNA"/>
</dbReference>
<feature type="compositionally biased region" description="Basic residues" evidence="1">
    <location>
        <begin position="652"/>
        <end position="667"/>
    </location>
</feature>